<proteinExistence type="predicted"/>
<dbReference type="EMBL" id="BK016237">
    <property type="protein sequence ID" value="DAG04057.1"/>
    <property type="molecule type" value="Genomic_DNA"/>
</dbReference>
<name>A0A8S5VBB3_9CAUD</name>
<evidence type="ECO:0000313" key="1">
    <source>
        <dbReference type="EMBL" id="DAG04057.1"/>
    </source>
</evidence>
<protein>
    <submittedName>
        <fullName evidence="1">Uncharacterized protein</fullName>
    </submittedName>
</protein>
<organism evidence="1">
    <name type="scientific">Myoviridae sp. ctbEa13</name>
    <dbReference type="NCBI Taxonomy" id="2825136"/>
    <lineage>
        <taxon>Viruses</taxon>
        <taxon>Duplodnaviria</taxon>
        <taxon>Heunggongvirae</taxon>
        <taxon>Uroviricota</taxon>
        <taxon>Caudoviricetes</taxon>
    </lineage>
</organism>
<sequence length="72" mass="8528">MLTDDQEMINGMLLSLMDLTEEVEETIKRNDYDSNIKKCEYLMKLHKALMKSHRVALKIKAIENYGEEYNED</sequence>
<reference evidence="1" key="1">
    <citation type="journal article" date="2021" name="Proc. Natl. Acad. Sci. U.S.A.">
        <title>A Catalog of Tens of Thousands of Viruses from Human Metagenomes Reveals Hidden Associations with Chronic Diseases.</title>
        <authorList>
            <person name="Tisza M.J."/>
            <person name="Buck C.B."/>
        </authorList>
    </citation>
    <scope>NUCLEOTIDE SEQUENCE</scope>
    <source>
        <strain evidence="1">CtbEa13</strain>
    </source>
</reference>
<accession>A0A8S5VBB3</accession>